<keyword evidence="13" id="KW-0275">Fatty acid biosynthesis</keyword>
<dbReference type="EMBL" id="CP002042">
    <property type="protein sequence ID" value="ADH63900.1"/>
    <property type="molecule type" value="Genomic_DNA"/>
</dbReference>
<dbReference type="Gene3D" id="3.30.470.20">
    <property type="entry name" value="ATP-grasp fold, B domain"/>
    <property type="match status" value="1"/>
</dbReference>
<dbReference type="InterPro" id="IPR011761">
    <property type="entry name" value="ATP-grasp"/>
</dbReference>
<dbReference type="GO" id="GO:0004075">
    <property type="term" value="F:biotin carboxylase activity"/>
    <property type="evidence" value="ECO:0007669"/>
    <property type="project" value="UniProtKB-EC"/>
</dbReference>
<keyword evidence="6" id="KW-0479">Metal-binding</keyword>
<evidence type="ECO:0000256" key="2">
    <source>
        <dbReference type="ARBA" id="ARBA00004956"/>
    </source>
</evidence>
<name>D7BH47_ALLS1</name>
<dbReference type="GO" id="GO:0005524">
    <property type="term" value="F:ATP binding"/>
    <property type="evidence" value="ECO:0007669"/>
    <property type="project" value="UniProtKB-UniRule"/>
</dbReference>
<dbReference type="FunFam" id="3.30.1490.20:FF:000018">
    <property type="entry name" value="Biotin carboxylase"/>
    <property type="match status" value="1"/>
</dbReference>
<dbReference type="SUPFAM" id="SSF52440">
    <property type="entry name" value="PreATP-grasp domain"/>
    <property type="match status" value="1"/>
</dbReference>
<dbReference type="InterPro" id="IPR005479">
    <property type="entry name" value="CPAse_ATP-bd"/>
</dbReference>
<feature type="domain" description="ATP-grasp" evidence="14">
    <location>
        <begin position="120"/>
        <end position="314"/>
    </location>
</feature>
<evidence type="ECO:0000256" key="4">
    <source>
        <dbReference type="ARBA" id="ARBA00013263"/>
    </source>
</evidence>
<evidence type="ECO:0000256" key="3">
    <source>
        <dbReference type="ARBA" id="ARBA00011750"/>
    </source>
</evidence>
<evidence type="ECO:0000256" key="9">
    <source>
        <dbReference type="ARBA" id="ARBA00022842"/>
    </source>
</evidence>
<dbReference type="PROSITE" id="PS00866">
    <property type="entry name" value="CPSASE_1"/>
    <property type="match status" value="1"/>
</dbReference>
<dbReference type="PANTHER" id="PTHR48095:SF2">
    <property type="entry name" value="BIOTIN CARBOXYLASE, CHLOROPLASTIC"/>
    <property type="match status" value="1"/>
</dbReference>
<feature type="domain" description="Biotin carboxylation" evidence="15">
    <location>
        <begin position="1"/>
        <end position="445"/>
    </location>
</feature>
<evidence type="ECO:0000259" key="14">
    <source>
        <dbReference type="PROSITE" id="PS50975"/>
    </source>
</evidence>
<dbReference type="GO" id="GO:0006633">
    <property type="term" value="P:fatty acid biosynthetic process"/>
    <property type="evidence" value="ECO:0007669"/>
    <property type="project" value="UniProtKB-KW"/>
</dbReference>
<dbReference type="PROSITE" id="PS50975">
    <property type="entry name" value="ATP_GRASP"/>
    <property type="match status" value="1"/>
</dbReference>
<dbReference type="AlphaFoldDB" id="D7BH47"/>
<dbReference type="HOGENOM" id="CLU_000395_3_2_0"/>
<keyword evidence="17" id="KW-1185">Reference proteome</keyword>
<dbReference type="SUPFAM" id="SSF51246">
    <property type="entry name" value="Rudiment single hybrid motif"/>
    <property type="match status" value="1"/>
</dbReference>
<dbReference type="InterPro" id="IPR005481">
    <property type="entry name" value="BC-like_N"/>
</dbReference>
<evidence type="ECO:0000313" key="16">
    <source>
        <dbReference type="EMBL" id="ADH63900.1"/>
    </source>
</evidence>
<dbReference type="PROSITE" id="PS00867">
    <property type="entry name" value="CPSASE_2"/>
    <property type="match status" value="1"/>
</dbReference>
<dbReference type="InterPro" id="IPR004549">
    <property type="entry name" value="Acetyl_CoA_COase_biotin_COase"/>
</dbReference>
<dbReference type="InterPro" id="IPR005482">
    <property type="entry name" value="Biotin_COase_C"/>
</dbReference>
<evidence type="ECO:0000256" key="7">
    <source>
        <dbReference type="ARBA" id="ARBA00022741"/>
    </source>
</evidence>
<keyword evidence="9" id="KW-0460">Magnesium</keyword>
<dbReference type="InterPro" id="IPR016185">
    <property type="entry name" value="PreATP-grasp_dom_sf"/>
</dbReference>
<dbReference type="KEGG" id="msv:Mesil_2028"/>
<accession>D7BH47</accession>
<evidence type="ECO:0000256" key="13">
    <source>
        <dbReference type="RuleBase" id="RU365063"/>
    </source>
</evidence>
<protein>
    <recommendedName>
        <fullName evidence="4 13">Biotin carboxylase</fullName>
        <ecNumber evidence="4 13">6.3.4.14</ecNumber>
    </recommendedName>
    <alternativeName>
        <fullName evidence="13">Acetyl-coenzyme A carboxylase biotin carboxylase subunit A</fullName>
    </alternativeName>
</protein>
<evidence type="ECO:0000256" key="8">
    <source>
        <dbReference type="ARBA" id="ARBA00022840"/>
    </source>
</evidence>
<keyword evidence="7 12" id="KW-0547">Nucleotide-binding</keyword>
<dbReference type="InterPro" id="IPR051602">
    <property type="entry name" value="ACC_Biotin_Carboxylase"/>
</dbReference>
<dbReference type="Proteomes" id="UP000001916">
    <property type="component" value="Chromosome"/>
</dbReference>
<comment type="function">
    <text evidence="1 13">This protein is a component of the acetyl coenzyme A carboxylase complex; first, biotin carboxylase catalyzes the carboxylation of the carrier protein and then the transcarboxylase transfers the carboxyl group to form malonyl-CoA.</text>
</comment>
<keyword evidence="13" id="KW-0443">Lipid metabolism</keyword>
<reference evidence="16 17" key="1">
    <citation type="journal article" date="2010" name="Stand. Genomic Sci.">
        <title>Complete genome sequence of Meiothermus silvanus type strain (VI-R2).</title>
        <authorList>
            <person name="Sikorski J."/>
            <person name="Tindall B.J."/>
            <person name="Lowry S."/>
            <person name="Lucas S."/>
            <person name="Nolan M."/>
            <person name="Copeland A."/>
            <person name="Glavina Del Rio T."/>
            <person name="Tice H."/>
            <person name="Cheng J.F."/>
            <person name="Han C."/>
            <person name="Pitluck S."/>
            <person name="Liolios K."/>
            <person name="Ivanova N."/>
            <person name="Mavromatis K."/>
            <person name="Mikhailova N."/>
            <person name="Pati A."/>
            <person name="Goodwin L."/>
            <person name="Chen A."/>
            <person name="Palaniappan K."/>
            <person name="Land M."/>
            <person name="Hauser L."/>
            <person name="Chang Y.J."/>
            <person name="Jeffries C.D."/>
            <person name="Rohde M."/>
            <person name="Goker M."/>
            <person name="Woyke T."/>
            <person name="Bristow J."/>
            <person name="Eisen J.A."/>
            <person name="Markowitz V."/>
            <person name="Hugenholtz P."/>
            <person name="Kyrpides N.C."/>
            <person name="Klenk H.P."/>
            <person name="Lapidus A."/>
        </authorList>
    </citation>
    <scope>NUCLEOTIDE SEQUENCE [LARGE SCALE GENOMIC DNA]</scope>
    <source>
        <strain evidence="17">ATCC 700542 / DSM 9946 / VI-R2</strain>
    </source>
</reference>
<evidence type="ECO:0000256" key="11">
    <source>
        <dbReference type="ARBA" id="ARBA00048600"/>
    </source>
</evidence>
<proteinExistence type="predicted"/>
<evidence type="ECO:0000256" key="5">
    <source>
        <dbReference type="ARBA" id="ARBA00022598"/>
    </source>
</evidence>
<dbReference type="SMART" id="SM00878">
    <property type="entry name" value="Biotin_carb_C"/>
    <property type="match status" value="1"/>
</dbReference>
<dbReference type="RefSeq" id="WP_013158451.1">
    <property type="nucleotide sequence ID" value="NC_014212.1"/>
</dbReference>
<dbReference type="Pfam" id="PF02786">
    <property type="entry name" value="CPSase_L_D2"/>
    <property type="match status" value="1"/>
</dbReference>
<dbReference type="SUPFAM" id="SSF56059">
    <property type="entry name" value="Glutathione synthetase ATP-binding domain-like"/>
    <property type="match status" value="1"/>
</dbReference>
<dbReference type="OrthoDB" id="9807469at2"/>
<dbReference type="EC" id="6.3.4.14" evidence="4 13"/>
<dbReference type="eggNOG" id="COG0439">
    <property type="taxonomic scope" value="Bacteria"/>
</dbReference>
<sequence length="446" mass="49078">MFKKVLIANRGEIALRIIRAAKELGVKTVVAHSEADTQSLPVLLADEAICIGPAPSAQSYLNIPNLLSAAIISGADAIHPGYGFLAENAQFAEMCKDYGIIFIGPTPENMRALGDKATGRRVAREAGVPTTPGTDELEDVETAKKAAAEIGYPVILKATAGGGGRGMRLVSDESELERAVQQAQEEARAAFGNPTVYLEKYIQEPKHIEIQVLGDGENVIHLWERDCSIQRRHQKLLEEAPSILPFEVRQSIAEAAVRLAKHIGYVSAGTLEFLVDREGNFYFMEMNTRIQVEHPVTEMITGIDLVRWQFLIAAGEKLTLKQEEVPMMGHAIEVRINAEDPAHNFRPSIGKIETLHFPGGPGVRVDSHLYTGYSIPPNYDSLIAKIIVHAPDREQAIARMRRALSETVIEGPGLKTTIPFHQKVLENAFFKRGAVYTNFVTERMGE</sequence>
<gene>
    <name evidence="16" type="ordered locus">Mesil_2028</name>
</gene>
<dbReference type="NCBIfam" id="NF006367">
    <property type="entry name" value="PRK08591.1"/>
    <property type="match status" value="1"/>
</dbReference>
<dbReference type="GO" id="GO:2001295">
    <property type="term" value="P:malonyl-CoA biosynthetic process"/>
    <property type="evidence" value="ECO:0007669"/>
    <property type="project" value="UniProtKB-UniPathway"/>
</dbReference>
<keyword evidence="13" id="KW-0444">Lipid biosynthesis</keyword>
<evidence type="ECO:0000259" key="15">
    <source>
        <dbReference type="PROSITE" id="PS50979"/>
    </source>
</evidence>
<evidence type="ECO:0000256" key="1">
    <source>
        <dbReference type="ARBA" id="ARBA00003761"/>
    </source>
</evidence>
<dbReference type="Pfam" id="PF00289">
    <property type="entry name" value="Biotin_carb_N"/>
    <property type="match status" value="1"/>
</dbReference>
<dbReference type="GO" id="GO:0046872">
    <property type="term" value="F:metal ion binding"/>
    <property type="evidence" value="ECO:0007669"/>
    <property type="project" value="UniProtKB-KW"/>
</dbReference>
<dbReference type="InterPro" id="IPR011764">
    <property type="entry name" value="Biotin_carboxylation_dom"/>
</dbReference>
<dbReference type="PROSITE" id="PS50979">
    <property type="entry name" value="BC"/>
    <property type="match status" value="1"/>
</dbReference>
<dbReference type="UniPathway" id="UPA00655">
    <property type="reaction ID" value="UER00711"/>
</dbReference>
<evidence type="ECO:0000256" key="6">
    <source>
        <dbReference type="ARBA" id="ARBA00022723"/>
    </source>
</evidence>
<dbReference type="PANTHER" id="PTHR48095">
    <property type="entry name" value="PYRUVATE CARBOXYLASE SUBUNIT A"/>
    <property type="match status" value="1"/>
</dbReference>
<dbReference type="FunFam" id="3.40.50.20:FF:000010">
    <property type="entry name" value="Propionyl-CoA carboxylase subunit alpha"/>
    <property type="match status" value="1"/>
</dbReference>
<comment type="catalytic activity">
    <reaction evidence="11 13">
        <text>N(6)-biotinyl-L-lysyl-[protein] + hydrogencarbonate + ATP = N(6)-carboxybiotinyl-L-lysyl-[protein] + ADP + phosphate + H(+)</text>
        <dbReference type="Rhea" id="RHEA:13501"/>
        <dbReference type="Rhea" id="RHEA-COMP:10505"/>
        <dbReference type="Rhea" id="RHEA-COMP:10506"/>
        <dbReference type="ChEBI" id="CHEBI:15378"/>
        <dbReference type="ChEBI" id="CHEBI:17544"/>
        <dbReference type="ChEBI" id="CHEBI:30616"/>
        <dbReference type="ChEBI" id="CHEBI:43474"/>
        <dbReference type="ChEBI" id="CHEBI:83144"/>
        <dbReference type="ChEBI" id="CHEBI:83145"/>
        <dbReference type="ChEBI" id="CHEBI:456216"/>
        <dbReference type="EC" id="6.3.4.14"/>
    </reaction>
</comment>
<keyword evidence="13" id="KW-0276">Fatty acid metabolism</keyword>
<dbReference type="NCBIfam" id="TIGR00514">
    <property type="entry name" value="accC"/>
    <property type="match status" value="1"/>
</dbReference>
<comment type="subunit">
    <text evidence="3 13">Acetyl-CoA carboxylase is a heterohexamer of biotin carboxyl carrier protein, biotin carboxylase and the two subunits of carboxyl transferase in a 2:2 complex.</text>
</comment>
<dbReference type="InterPro" id="IPR011054">
    <property type="entry name" value="Rudment_hybrid_motif"/>
</dbReference>
<organism evidence="16 17">
    <name type="scientific">Allomeiothermus silvanus (strain ATCC 700542 / DSM 9946 / NBRC 106475 / NCIMB 13440 / VI-R2)</name>
    <name type="common">Thermus silvanus</name>
    <dbReference type="NCBI Taxonomy" id="526227"/>
    <lineage>
        <taxon>Bacteria</taxon>
        <taxon>Thermotogati</taxon>
        <taxon>Deinococcota</taxon>
        <taxon>Deinococci</taxon>
        <taxon>Thermales</taxon>
        <taxon>Thermaceae</taxon>
        <taxon>Allomeiothermus</taxon>
    </lineage>
</organism>
<keyword evidence="10 13" id="KW-0092">Biotin</keyword>
<dbReference type="STRING" id="526227.Mesil_2028"/>
<keyword evidence="5 13" id="KW-0436">Ligase</keyword>
<dbReference type="Pfam" id="PF02785">
    <property type="entry name" value="Biotin_carb_C"/>
    <property type="match status" value="1"/>
</dbReference>
<evidence type="ECO:0000256" key="12">
    <source>
        <dbReference type="PROSITE-ProRule" id="PRU00409"/>
    </source>
</evidence>
<evidence type="ECO:0000313" key="17">
    <source>
        <dbReference type="Proteomes" id="UP000001916"/>
    </source>
</evidence>
<keyword evidence="8 12" id="KW-0067">ATP-binding</keyword>
<comment type="pathway">
    <text evidence="2 13">Lipid metabolism; malonyl-CoA biosynthesis; malonyl-CoA from acetyl-CoA: step 1/1.</text>
</comment>
<evidence type="ECO:0000256" key="10">
    <source>
        <dbReference type="ARBA" id="ARBA00023267"/>
    </source>
</evidence>